<keyword evidence="8" id="KW-0067">ATP-binding</keyword>
<dbReference type="GO" id="GO:0005524">
    <property type="term" value="F:ATP binding"/>
    <property type="evidence" value="ECO:0007669"/>
    <property type="project" value="UniProtKB-KW"/>
</dbReference>
<gene>
    <name evidence="13" type="ORF">BN9_002700</name>
</gene>
<dbReference type="InParanoid" id="A0A024FYK4"/>
<keyword evidence="10 11" id="KW-0472">Membrane</keyword>
<dbReference type="FunFam" id="3.10.110.10:FF:000023">
    <property type="entry name" value="Ubiquitin-conjugating enzyme E2 J2"/>
    <property type="match status" value="1"/>
</dbReference>
<evidence type="ECO:0000256" key="8">
    <source>
        <dbReference type="ARBA" id="ARBA00022840"/>
    </source>
</evidence>
<evidence type="ECO:0000256" key="11">
    <source>
        <dbReference type="SAM" id="Phobius"/>
    </source>
</evidence>
<sequence>MASFLATKRLRKEYMAIQRKSIENIVAAPLHSNILEWHYVIIGTNDSCYEGGFYHGILRFPPEYPMKPPSVLMLTPNGRFKTNQRLCLSMSDFHPETWNPMWSVSSILTGLYSFMLESQSTLGSIVTSEAQKRRYAANSLEFNCSSPVFRKLFPNLVEKYRNQLAESTKLQANSIRSNNVENFNDTSCKKPTAPQANHQRWNASTLIFCVSLTVAMIGILIYLYKSRPTSPIE</sequence>
<dbReference type="GO" id="GO:0005789">
    <property type="term" value="C:endoplasmic reticulum membrane"/>
    <property type="evidence" value="ECO:0007669"/>
    <property type="project" value="UniProtKB-SubCell"/>
</dbReference>
<evidence type="ECO:0000313" key="13">
    <source>
        <dbReference type="EMBL" id="CCI39487.1"/>
    </source>
</evidence>
<dbReference type="Pfam" id="PF00179">
    <property type="entry name" value="UQ_con"/>
    <property type="match status" value="1"/>
</dbReference>
<keyword evidence="6" id="KW-0833">Ubl conjugation pathway</keyword>
<accession>A0A024FYK4</accession>
<evidence type="ECO:0000256" key="1">
    <source>
        <dbReference type="ARBA" id="ARBA00004586"/>
    </source>
</evidence>
<dbReference type="Gene3D" id="3.10.110.10">
    <property type="entry name" value="Ubiquitin Conjugating Enzyme"/>
    <property type="match status" value="1"/>
</dbReference>
<protein>
    <recommendedName>
        <fullName evidence="2">E2 ubiquitin-conjugating enzyme</fullName>
        <ecNumber evidence="2">2.3.2.23</ecNumber>
    </recommendedName>
</protein>
<reference evidence="13 14" key="1">
    <citation type="submission" date="2012-05" db="EMBL/GenBank/DDBJ databases">
        <title>Recombination and specialization in a pathogen metapopulation.</title>
        <authorList>
            <person name="Gardiner A."/>
            <person name="Kemen E."/>
            <person name="Schultz-Larsen T."/>
            <person name="MacLean D."/>
            <person name="Van Oosterhout C."/>
            <person name="Jones J.D.G."/>
        </authorList>
    </citation>
    <scope>NUCLEOTIDE SEQUENCE [LARGE SCALE GENOMIC DNA]</scope>
    <source>
        <strain evidence="13 14">Ac Nc2</strain>
    </source>
</reference>
<dbReference type="SUPFAM" id="SSF54495">
    <property type="entry name" value="UBC-like"/>
    <property type="match status" value="1"/>
</dbReference>
<evidence type="ECO:0000256" key="3">
    <source>
        <dbReference type="ARBA" id="ARBA00022679"/>
    </source>
</evidence>
<dbReference type="SMART" id="SM00212">
    <property type="entry name" value="UBCc"/>
    <property type="match status" value="1"/>
</dbReference>
<evidence type="ECO:0000313" key="14">
    <source>
        <dbReference type="Proteomes" id="UP000053237"/>
    </source>
</evidence>
<dbReference type="AlphaFoldDB" id="A0A024FYK4"/>
<evidence type="ECO:0000256" key="9">
    <source>
        <dbReference type="ARBA" id="ARBA00022989"/>
    </source>
</evidence>
<dbReference type="Proteomes" id="UP000053237">
    <property type="component" value="Unassembled WGS sequence"/>
</dbReference>
<dbReference type="InterPro" id="IPR050113">
    <property type="entry name" value="Ub_conjugating_enzyme"/>
</dbReference>
<dbReference type="GO" id="GO:0061631">
    <property type="term" value="F:ubiquitin conjugating enzyme activity"/>
    <property type="evidence" value="ECO:0007669"/>
    <property type="project" value="UniProtKB-EC"/>
</dbReference>
<evidence type="ECO:0000256" key="5">
    <source>
        <dbReference type="ARBA" id="ARBA00022741"/>
    </source>
</evidence>
<evidence type="ECO:0000256" key="2">
    <source>
        <dbReference type="ARBA" id="ARBA00012486"/>
    </source>
</evidence>
<organism evidence="13 14">
    <name type="scientific">Albugo candida</name>
    <dbReference type="NCBI Taxonomy" id="65357"/>
    <lineage>
        <taxon>Eukaryota</taxon>
        <taxon>Sar</taxon>
        <taxon>Stramenopiles</taxon>
        <taxon>Oomycota</taxon>
        <taxon>Peronosporomycetes</taxon>
        <taxon>Albuginales</taxon>
        <taxon>Albuginaceae</taxon>
        <taxon>Albugo</taxon>
    </lineage>
</organism>
<dbReference type="OrthoDB" id="1158011at2759"/>
<proteinExistence type="predicted"/>
<comment type="caution">
    <text evidence="13">The sequence shown here is derived from an EMBL/GenBank/DDBJ whole genome shotgun (WGS) entry which is preliminary data.</text>
</comment>
<evidence type="ECO:0000256" key="10">
    <source>
        <dbReference type="ARBA" id="ARBA00023136"/>
    </source>
</evidence>
<feature type="transmembrane region" description="Helical" evidence="11">
    <location>
        <begin position="201"/>
        <end position="224"/>
    </location>
</feature>
<dbReference type="InterPro" id="IPR016135">
    <property type="entry name" value="UBQ-conjugating_enzyme/RWD"/>
</dbReference>
<evidence type="ECO:0000259" key="12">
    <source>
        <dbReference type="PROSITE" id="PS50127"/>
    </source>
</evidence>
<name>A0A024FYK4_9STRA</name>
<keyword evidence="4 11" id="KW-0812">Transmembrane</keyword>
<keyword evidence="3" id="KW-0808">Transferase</keyword>
<dbReference type="InterPro" id="IPR000608">
    <property type="entry name" value="UBC"/>
</dbReference>
<keyword evidence="7" id="KW-0256">Endoplasmic reticulum</keyword>
<dbReference type="PROSITE" id="PS50127">
    <property type="entry name" value="UBC_2"/>
    <property type="match status" value="1"/>
</dbReference>
<dbReference type="EC" id="2.3.2.23" evidence="2"/>
<keyword evidence="5" id="KW-0547">Nucleotide-binding</keyword>
<evidence type="ECO:0000256" key="4">
    <source>
        <dbReference type="ARBA" id="ARBA00022692"/>
    </source>
</evidence>
<evidence type="ECO:0000256" key="7">
    <source>
        <dbReference type="ARBA" id="ARBA00022824"/>
    </source>
</evidence>
<dbReference type="STRING" id="65357.A0A024FYK4"/>
<keyword evidence="9 11" id="KW-1133">Transmembrane helix</keyword>
<dbReference type="CDD" id="cd23799">
    <property type="entry name" value="UBCc_UBE2J"/>
    <property type="match status" value="1"/>
</dbReference>
<dbReference type="EMBL" id="CAIX01000002">
    <property type="protein sequence ID" value="CCI39487.1"/>
    <property type="molecule type" value="Genomic_DNA"/>
</dbReference>
<comment type="subcellular location">
    <subcellularLocation>
        <location evidence="1">Endoplasmic reticulum membrane</location>
    </subcellularLocation>
</comment>
<dbReference type="PANTHER" id="PTHR24067">
    <property type="entry name" value="UBIQUITIN-CONJUGATING ENZYME E2"/>
    <property type="match status" value="1"/>
</dbReference>
<feature type="domain" description="UBC core" evidence="12">
    <location>
        <begin position="5"/>
        <end position="162"/>
    </location>
</feature>
<keyword evidence="14" id="KW-1185">Reference proteome</keyword>
<evidence type="ECO:0000256" key="6">
    <source>
        <dbReference type="ARBA" id="ARBA00022786"/>
    </source>
</evidence>